<comment type="similarity">
    <text evidence="2">Belongs to the LARP7 family.</text>
</comment>
<comment type="subcellular location">
    <subcellularLocation>
        <location evidence="1">Nucleus</location>
        <location evidence="1">Nucleoplasm</location>
    </subcellularLocation>
</comment>
<comment type="caution">
    <text evidence="18">The sequence shown here is derived from an EMBL/GenBank/DDBJ whole genome shotgun (WGS) entry which is preliminary data.</text>
</comment>
<dbReference type="InterPro" id="IPR000504">
    <property type="entry name" value="RRM_dom"/>
</dbReference>
<dbReference type="AlphaFoldDB" id="A0A8J5K3Q0"/>
<evidence type="ECO:0000256" key="11">
    <source>
        <dbReference type="ARBA" id="ARBA00023242"/>
    </source>
</evidence>
<dbReference type="InterPro" id="IPR045180">
    <property type="entry name" value="La_dom_prot"/>
</dbReference>
<feature type="domain" description="XRRM" evidence="17">
    <location>
        <begin position="470"/>
        <end position="590"/>
    </location>
</feature>
<evidence type="ECO:0000256" key="7">
    <source>
        <dbReference type="ARBA" id="ARBA00022884"/>
    </source>
</evidence>
<feature type="domain" description="HTH La-type RNA-binding" evidence="16">
    <location>
        <begin position="75"/>
        <end position="164"/>
    </location>
</feature>
<evidence type="ECO:0000256" key="4">
    <source>
        <dbReference type="ARBA" id="ARBA00022664"/>
    </source>
</evidence>
<reference evidence="18" key="1">
    <citation type="journal article" date="2021" name="Sci. Adv.">
        <title>The American lobster genome reveals insights on longevity, neural, and immune adaptations.</title>
        <authorList>
            <person name="Polinski J.M."/>
            <person name="Zimin A.V."/>
            <person name="Clark K.F."/>
            <person name="Kohn A.B."/>
            <person name="Sadowski N."/>
            <person name="Timp W."/>
            <person name="Ptitsyn A."/>
            <person name="Khanna P."/>
            <person name="Romanova D.Y."/>
            <person name="Williams P."/>
            <person name="Greenwood S.J."/>
            <person name="Moroz L.L."/>
            <person name="Walt D.R."/>
            <person name="Bodnar A.G."/>
        </authorList>
    </citation>
    <scope>NUCLEOTIDE SEQUENCE</scope>
    <source>
        <strain evidence="18">GMGI-L3</strain>
    </source>
</reference>
<dbReference type="GO" id="GO:0003723">
    <property type="term" value="F:RNA binding"/>
    <property type="evidence" value="ECO:0007669"/>
    <property type="project" value="UniProtKB-UniRule"/>
</dbReference>
<keyword evidence="7 13" id="KW-0694">RNA-binding</keyword>
<evidence type="ECO:0000259" key="17">
    <source>
        <dbReference type="PROSITE" id="PS51939"/>
    </source>
</evidence>
<dbReference type="InterPro" id="IPR014886">
    <property type="entry name" value="La_xRRM"/>
</dbReference>
<proteinExistence type="inferred from homology"/>
<evidence type="ECO:0000256" key="2">
    <source>
        <dbReference type="ARBA" id="ARBA00008680"/>
    </source>
</evidence>
<name>A0A8J5K3Q0_HOMAM</name>
<keyword evidence="11" id="KW-0539">Nucleus</keyword>
<dbReference type="Gene3D" id="1.10.10.10">
    <property type="entry name" value="Winged helix-like DNA-binding domain superfamily/Winged helix DNA-binding domain"/>
    <property type="match status" value="1"/>
</dbReference>
<dbReference type="PANTHER" id="PTHR22792">
    <property type="entry name" value="LUPUS LA PROTEIN-RELATED"/>
    <property type="match status" value="1"/>
</dbReference>
<evidence type="ECO:0000313" key="18">
    <source>
        <dbReference type="EMBL" id="KAG7166480.1"/>
    </source>
</evidence>
<dbReference type="SMART" id="SM00715">
    <property type="entry name" value="LA"/>
    <property type="match status" value="1"/>
</dbReference>
<dbReference type="InterPro" id="IPR002344">
    <property type="entry name" value="Lupus_La"/>
</dbReference>
<dbReference type="SUPFAM" id="SSF46785">
    <property type="entry name" value="Winged helix' DNA-binding domain"/>
    <property type="match status" value="1"/>
</dbReference>
<evidence type="ECO:0000259" key="16">
    <source>
        <dbReference type="PROSITE" id="PS50961"/>
    </source>
</evidence>
<dbReference type="SUPFAM" id="SSF54928">
    <property type="entry name" value="RNA-binding domain, RBD"/>
    <property type="match status" value="1"/>
</dbReference>
<dbReference type="InterPro" id="IPR035979">
    <property type="entry name" value="RBD_domain_sf"/>
</dbReference>
<dbReference type="GO" id="GO:0006397">
    <property type="term" value="P:mRNA processing"/>
    <property type="evidence" value="ECO:0007669"/>
    <property type="project" value="UniProtKB-KW"/>
</dbReference>
<dbReference type="InterPro" id="IPR036388">
    <property type="entry name" value="WH-like_DNA-bd_sf"/>
</dbReference>
<evidence type="ECO:0000256" key="13">
    <source>
        <dbReference type="PROSITE-ProRule" id="PRU00332"/>
    </source>
</evidence>
<dbReference type="EMBL" id="JAHLQT010022531">
    <property type="protein sequence ID" value="KAG7166480.1"/>
    <property type="molecule type" value="Genomic_DNA"/>
</dbReference>
<sequence>MSVLDQLAAADPILARFIEGETQKQRFQVTGVEENSTLVHLKKMEETTGECTNMEEAKSTSEKVGEEKTSPKDVRQRKKLLISKIMAQMEFYFSAPNISKDSFMKSLLESGPYINLDTFFKFNRILSLTDDMNLLKKAVKKSSILELSEDGLRVKRKFEVELKEKEMECTIYVENIPPHGDHDWVRQVFAQYGVIDYISLPHYRRSGRPKGFAFVEFKTPEMANSALEAFGTLECRIPTNIHPSQLQSIKTYEGTMDEDPLNIDVEDTPGNFSCDVKPGMIKDGDCGGSKIEIENEREGKLDDVGIEGADSTKRKLEHENSTVPEENIQSAKKQKLDVNIDKPDQVTSTEPAEGNSAIEEMPSVSNKKSKKRKRKRNKKEKEEVLESMYLRVMSKADWKWLRNQYLNTQKENMKSLKRLLLGRDNSQNVEYSDYCNPNFIRISKECKSDQKPNTKAVENLSQKSQSSKPQFIPNAIIKISFEEPPPDPKKLKDTIREGGGGGVAYVDVSATERDVFVRFLSEEAATTYKKTGCWSRMEVLSGAEEEEYWDRIITCWSQQRGRKNKQNGKSSHNYPNQVRGREKLLQKAVREAQTTKANLHIIFED</sequence>
<dbReference type="CDD" id="cd07323">
    <property type="entry name" value="LAM"/>
    <property type="match status" value="1"/>
</dbReference>
<dbReference type="PROSITE" id="PS50961">
    <property type="entry name" value="HTH_LA"/>
    <property type="match status" value="1"/>
</dbReference>
<dbReference type="InterPro" id="IPR034887">
    <property type="entry name" value="LARP7_RRM1"/>
</dbReference>
<dbReference type="PROSITE" id="PS50102">
    <property type="entry name" value="RRM"/>
    <property type="match status" value="1"/>
</dbReference>
<feature type="domain" description="RRM" evidence="15">
    <location>
        <begin position="169"/>
        <end position="268"/>
    </location>
</feature>
<feature type="region of interest" description="Disordered" evidence="14">
    <location>
        <begin position="49"/>
        <end position="71"/>
    </location>
</feature>
<dbReference type="InterPro" id="IPR036390">
    <property type="entry name" value="WH_DNA-bd_sf"/>
</dbReference>
<feature type="region of interest" description="Disordered" evidence="14">
    <location>
        <begin position="294"/>
        <end position="382"/>
    </location>
</feature>
<keyword evidence="8" id="KW-0805">Transcription regulation</keyword>
<evidence type="ECO:0000256" key="14">
    <source>
        <dbReference type="SAM" id="MobiDB-lite"/>
    </source>
</evidence>
<dbReference type="InterPro" id="IPR006630">
    <property type="entry name" value="La_HTH"/>
</dbReference>
<dbReference type="Gene3D" id="3.30.70.330">
    <property type="match status" value="2"/>
</dbReference>
<feature type="compositionally biased region" description="Basic residues" evidence="14">
    <location>
        <begin position="367"/>
        <end position="378"/>
    </location>
</feature>
<feature type="compositionally biased region" description="Basic and acidic residues" evidence="14">
    <location>
        <begin position="55"/>
        <end position="71"/>
    </location>
</feature>
<dbReference type="PROSITE" id="PS51939">
    <property type="entry name" value="XRRM"/>
    <property type="match status" value="1"/>
</dbReference>
<dbReference type="CDD" id="cd12290">
    <property type="entry name" value="RRM1_LARP7"/>
    <property type="match status" value="1"/>
</dbReference>
<keyword evidence="19" id="KW-1185">Reference proteome</keyword>
<dbReference type="GO" id="GO:0030154">
    <property type="term" value="P:cell differentiation"/>
    <property type="evidence" value="ECO:0007669"/>
    <property type="project" value="UniProtKB-KW"/>
</dbReference>
<feature type="compositionally biased region" description="Basic and acidic residues" evidence="14">
    <location>
        <begin position="294"/>
        <end position="303"/>
    </location>
</feature>
<dbReference type="Pfam" id="PF00076">
    <property type="entry name" value="RRM_1"/>
    <property type="match status" value="1"/>
</dbReference>
<keyword evidence="9" id="KW-0804">Transcription</keyword>
<evidence type="ECO:0000256" key="1">
    <source>
        <dbReference type="ARBA" id="ARBA00004642"/>
    </source>
</evidence>
<evidence type="ECO:0000256" key="12">
    <source>
        <dbReference type="ARBA" id="ARBA00029640"/>
    </source>
</evidence>
<dbReference type="GO" id="GO:0007283">
    <property type="term" value="P:spermatogenesis"/>
    <property type="evidence" value="ECO:0007669"/>
    <property type="project" value="UniProtKB-KW"/>
</dbReference>
<dbReference type="GO" id="GO:0005654">
    <property type="term" value="C:nucleoplasm"/>
    <property type="evidence" value="ECO:0007669"/>
    <property type="project" value="UniProtKB-SubCell"/>
</dbReference>
<dbReference type="Pfam" id="PF08777">
    <property type="entry name" value="RRM_3"/>
    <property type="match status" value="1"/>
</dbReference>
<organism evidence="18 19">
    <name type="scientific">Homarus americanus</name>
    <name type="common">American lobster</name>
    <dbReference type="NCBI Taxonomy" id="6706"/>
    <lineage>
        <taxon>Eukaryota</taxon>
        <taxon>Metazoa</taxon>
        <taxon>Ecdysozoa</taxon>
        <taxon>Arthropoda</taxon>
        <taxon>Crustacea</taxon>
        <taxon>Multicrustacea</taxon>
        <taxon>Malacostraca</taxon>
        <taxon>Eumalacostraca</taxon>
        <taxon>Eucarida</taxon>
        <taxon>Decapoda</taxon>
        <taxon>Pleocyemata</taxon>
        <taxon>Astacidea</taxon>
        <taxon>Nephropoidea</taxon>
        <taxon>Nephropidae</taxon>
        <taxon>Homarus</taxon>
    </lineage>
</organism>
<evidence type="ECO:0000256" key="9">
    <source>
        <dbReference type="ARBA" id="ARBA00023163"/>
    </source>
</evidence>
<keyword evidence="5" id="KW-0221">Differentiation</keyword>
<evidence type="ECO:0000256" key="10">
    <source>
        <dbReference type="ARBA" id="ARBA00023187"/>
    </source>
</evidence>
<dbReference type="SMART" id="SM00360">
    <property type="entry name" value="RRM"/>
    <property type="match status" value="1"/>
</dbReference>
<protein>
    <recommendedName>
        <fullName evidence="3">La-related protein 7</fullName>
    </recommendedName>
    <alternativeName>
        <fullName evidence="12">La ribonucleoprotein domain family member 7</fullName>
    </alternativeName>
</protein>
<feature type="compositionally biased region" description="Basic and acidic residues" evidence="14">
    <location>
        <begin position="310"/>
        <end position="320"/>
    </location>
</feature>
<dbReference type="InterPro" id="IPR012677">
    <property type="entry name" value="Nucleotide-bd_a/b_plait_sf"/>
</dbReference>
<evidence type="ECO:0000256" key="3">
    <source>
        <dbReference type="ARBA" id="ARBA00015867"/>
    </source>
</evidence>
<feature type="compositionally biased region" description="Polar residues" evidence="14">
    <location>
        <begin position="321"/>
        <end position="331"/>
    </location>
</feature>
<evidence type="ECO:0000256" key="8">
    <source>
        <dbReference type="ARBA" id="ARBA00023015"/>
    </source>
</evidence>
<dbReference type="PANTHER" id="PTHR22792:SF62">
    <property type="entry name" value="LA-RELATED PROTEIN 7"/>
    <property type="match status" value="1"/>
</dbReference>
<evidence type="ECO:0000256" key="6">
    <source>
        <dbReference type="ARBA" id="ARBA00022871"/>
    </source>
</evidence>
<dbReference type="Proteomes" id="UP000747542">
    <property type="component" value="Unassembled WGS sequence"/>
</dbReference>
<dbReference type="PRINTS" id="PR00302">
    <property type="entry name" value="LUPUSLA"/>
</dbReference>
<accession>A0A8J5K3Q0</accession>
<keyword evidence="6" id="KW-0744">Spermatogenesis</keyword>
<keyword evidence="4" id="KW-0507">mRNA processing</keyword>
<evidence type="ECO:0000256" key="5">
    <source>
        <dbReference type="ARBA" id="ARBA00022782"/>
    </source>
</evidence>
<dbReference type="GO" id="GO:0008380">
    <property type="term" value="P:RNA splicing"/>
    <property type="evidence" value="ECO:0007669"/>
    <property type="project" value="UniProtKB-KW"/>
</dbReference>
<dbReference type="GO" id="GO:1990904">
    <property type="term" value="C:ribonucleoprotein complex"/>
    <property type="evidence" value="ECO:0007669"/>
    <property type="project" value="UniProtKB-UniRule"/>
</dbReference>
<keyword evidence="10" id="KW-0508">mRNA splicing</keyword>
<gene>
    <name evidence="18" type="primary">Larp7-L</name>
    <name evidence="18" type="ORF">Hamer_G005591</name>
</gene>
<evidence type="ECO:0000313" key="19">
    <source>
        <dbReference type="Proteomes" id="UP000747542"/>
    </source>
</evidence>
<evidence type="ECO:0000259" key="15">
    <source>
        <dbReference type="PROSITE" id="PS50102"/>
    </source>
</evidence>
<dbReference type="Pfam" id="PF05383">
    <property type="entry name" value="La"/>
    <property type="match status" value="1"/>
</dbReference>
<feature type="compositionally biased region" description="Basic and acidic residues" evidence="14">
    <location>
        <begin position="334"/>
        <end position="344"/>
    </location>
</feature>